<dbReference type="NCBIfam" id="TIGR03399">
    <property type="entry name" value="RNA_3prim_cycl"/>
    <property type="match status" value="1"/>
</dbReference>
<keyword evidence="5" id="KW-0067">ATP-binding</keyword>
<comment type="function">
    <text evidence="5">Catalyzes the conversion of 3'-phosphate to a 2',3'-cyclic phosphodiester at the end of RNA. The mechanism of action of the enzyme occurs in 3 steps: (A) adenylation of the enzyme by ATP; (B) transfer of adenylate to an RNA-N3'P to produce RNA-N3'PP5'A; (C) and attack of the adjacent 2'-hydroxyl on the 3'-phosphorus in the diester linkage to produce the cyclic end product. The biological role of this enzyme is unknown but it is likely to function in some aspects of cellular RNA processing.</text>
</comment>
<dbReference type="InterPro" id="IPR017770">
    <property type="entry name" value="RNA3'_term_phos_cyc_type_1"/>
</dbReference>
<dbReference type="RefSeq" id="WP_221305304.1">
    <property type="nucleotide sequence ID" value="NZ_JACHIF010000001.1"/>
</dbReference>
<evidence type="ECO:0000313" key="9">
    <source>
        <dbReference type="EMBL" id="MBB5036086.1"/>
    </source>
</evidence>
<dbReference type="InterPro" id="IPR036553">
    <property type="entry name" value="RPTC_insert"/>
</dbReference>
<dbReference type="GO" id="GO:0006396">
    <property type="term" value="P:RNA processing"/>
    <property type="evidence" value="ECO:0007669"/>
    <property type="project" value="UniProtKB-UniRule"/>
</dbReference>
<dbReference type="Gene3D" id="3.30.360.20">
    <property type="entry name" value="RNA 3'-terminal phosphate cyclase, insert domain"/>
    <property type="match status" value="1"/>
</dbReference>
<evidence type="ECO:0000256" key="3">
    <source>
        <dbReference type="ARBA" id="ARBA00022741"/>
    </source>
</evidence>
<dbReference type="EMBL" id="JACHIF010000001">
    <property type="protein sequence ID" value="MBB5036086.1"/>
    <property type="molecule type" value="Genomic_DNA"/>
</dbReference>
<dbReference type="GO" id="GO:0005737">
    <property type="term" value="C:cytoplasm"/>
    <property type="evidence" value="ECO:0007669"/>
    <property type="project" value="UniProtKB-SubCell"/>
</dbReference>
<dbReference type="Pfam" id="PF01137">
    <property type="entry name" value="RTC"/>
    <property type="match status" value="1"/>
</dbReference>
<evidence type="ECO:0000256" key="4">
    <source>
        <dbReference type="ARBA" id="ARBA00024481"/>
    </source>
</evidence>
<feature type="binding site" evidence="5">
    <location>
        <begin position="289"/>
        <end position="293"/>
    </location>
    <ligand>
        <name>ATP</name>
        <dbReference type="ChEBI" id="CHEBI:30616"/>
    </ligand>
</feature>
<dbReference type="PANTHER" id="PTHR11096:SF0">
    <property type="entry name" value="RNA 3'-TERMINAL PHOSPHATE CYCLASE"/>
    <property type="match status" value="1"/>
</dbReference>
<evidence type="ECO:0000313" key="10">
    <source>
        <dbReference type="Proteomes" id="UP000534294"/>
    </source>
</evidence>
<feature type="domain" description="RNA 3'-terminal phosphate cyclase insert" evidence="8">
    <location>
        <begin position="187"/>
        <end position="280"/>
    </location>
</feature>
<comment type="subcellular location">
    <subcellularLocation>
        <location evidence="5">Cytoplasm</location>
    </subcellularLocation>
</comment>
<keyword evidence="3 5" id="KW-0547">Nucleotide-binding</keyword>
<comment type="caution">
    <text evidence="9">The sequence shown here is derived from an EMBL/GenBank/DDBJ whole genome shotgun (WGS) entry which is preliminary data.</text>
</comment>
<evidence type="ECO:0000259" key="8">
    <source>
        <dbReference type="Pfam" id="PF05189"/>
    </source>
</evidence>
<organism evidence="9 10">
    <name type="scientific">Prosthecobacter dejongeii</name>
    <dbReference type="NCBI Taxonomy" id="48465"/>
    <lineage>
        <taxon>Bacteria</taxon>
        <taxon>Pseudomonadati</taxon>
        <taxon>Verrucomicrobiota</taxon>
        <taxon>Verrucomicrobiia</taxon>
        <taxon>Verrucomicrobiales</taxon>
        <taxon>Verrucomicrobiaceae</taxon>
        <taxon>Prosthecobacter</taxon>
    </lineage>
</organism>
<dbReference type="PIRSF" id="PIRSF005378">
    <property type="entry name" value="RNA3'_term_phos_cycl_euk"/>
    <property type="match status" value="1"/>
</dbReference>
<dbReference type="GO" id="GO:0003963">
    <property type="term" value="F:RNA-3'-phosphate cyclase activity"/>
    <property type="evidence" value="ECO:0007669"/>
    <property type="project" value="UniProtKB-UniRule"/>
</dbReference>
<keyword evidence="5" id="KW-0963">Cytoplasm</keyword>
<name>A0A7W7YH33_9BACT</name>
<feature type="active site" description="Tele-AMP-histidine intermediate" evidence="5">
    <location>
        <position position="314"/>
    </location>
</feature>
<dbReference type="SUPFAM" id="SSF52913">
    <property type="entry name" value="RNA 3'-terminal phosphate cyclase, RPTC, insert domain"/>
    <property type="match status" value="1"/>
</dbReference>
<keyword evidence="10" id="KW-1185">Reference proteome</keyword>
<comment type="similarity">
    <text evidence="1 5">Belongs to the RNA 3'-terminal cyclase family. Type 1 subfamily.</text>
</comment>
<feature type="binding site" evidence="5">
    <location>
        <position position="107"/>
    </location>
    <ligand>
        <name>ATP</name>
        <dbReference type="ChEBI" id="CHEBI:30616"/>
    </ligand>
</feature>
<evidence type="ECO:0000256" key="6">
    <source>
        <dbReference type="NCBIfam" id="TIGR03399"/>
    </source>
</evidence>
<sequence length="348" mass="36746">MIARTQTSSMLQISGESGGGQLLRSALSLSMVTGQPFRMTNIRGKRPKPGLMRQHLTCVKAAAEVCQAAVDGADLGSVELVFSPGRIQAGDYAFNIGSGGSTTLVLQTLLPALLHAEGVSTLRIEGGTHNPMAPPFEFLNECFLPVLQRMGVEAEVALERHGFMQAGGGVLTATMAPMKKWKKLKLLERGDLQQHFGRVLHAHLHGGIAQREISTAAKVLDWPEDRLELRDANDSVGPGNALLLGARFANVCEISTGIAQMGKSAEAVATGAAKGLKSYLASEAAVGVHLADQLLLPLALAGGGEFTTLTLSNHVQTSMMLIESFLSVQFAVNEQAAGVKHIAVRPGK</sequence>
<dbReference type="NCBIfam" id="NF003246">
    <property type="entry name" value="PRK04204.1-2"/>
    <property type="match status" value="1"/>
</dbReference>
<dbReference type="InterPro" id="IPR013792">
    <property type="entry name" value="RNA3'P_cycl/enolpyr_Trfase_a/b"/>
</dbReference>
<dbReference type="InterPro" id="IPR023797">
    <property type="entry name" value="RNA3'_phos_cyclase_dom"/>
</dbReference>
<protein>
    <recommendedName>
        <fullName evidence="5 6">RNA 3'-terminal phosphate cyclase</fullName>
        <shortName evidence="5">RNA cyclase</shortName>
        <shortName evidence="5">RNA-3'-phosphate cyclase</shortName>
        <ecNumber evidence="5 6">6.5.1.4</ecNumber>
    </recommendedName>
</protein>
<dbReference type="InterPro" id="IPR000228">
    <property type="entry name" value="RNA3'_term_phos_cyc"/>
</dbReference>
<dbReference type="HAMAP" id="MF_00200">
    <property type="entry name" value="RTC"/>
    <property type="match status" value="1"/>
</dbReference>
<dbReference type="InterPro" id="IPR013791">
    <property type="entry name" value="RNA3'-term_phos_cycl_insert"/>
</dbReference>
<accession>A0A7W7YH33</accession>
<dbReference type="GO" id="GO:0005524">
    <property type="term" value="F:ATP binding"/>
    <property type="evidence" value="ECO:0007669"/>
    <property type="project" value="UniProtKB-KW"/>
</dbReference>
<dbReference type="AlphaFoldDB" id="A0A7W7YH33"/>
<dbReference type="EC" id="6.5.1.4" evidence="5 6"/>
<keyword evidence="2 5" id="KW-0436">Ligase</keyword>
<gene>
    <name evidence="5" type="primary">rtcA</name>
    <name evidence="9" type="ORF">HNQ64_000320</name>
</gene>
<evidence type="ECO:0000256" key="5">
    <source>
        <dbReference type="HAMAP-Rule" id="MF_00200"/>
    </source>
</evidence>
<feature type="domain" description="RNA 3'-terminal phosphate cyclase" evidence="7">
    <location>
        <begin position="17"/>
        <end position="332"/>
    </location>
</feature>
<proteinExistence type="inferred from homology"/>
<dbReference type="SUPFAM" id="SSF55205">
    <property type="entry name" value="EPT/RTPC-like"/>
    <property type="match status" value="2"/>
</dbReference>
<reference evidence="9 10" key="1">
    <citation type="submission" date="2020-08" db="EMBL/GenBank/DDBJ databases">
        <title>Genomic Encyclopedia of Type Strains, Phase IV (KMG-IV): sequencing the most valuable type-strain genomes for metagenomic binning, comparative biology and taxonomic classification.</title>
        <authorList>
            <person name="Goeker M."/>
        </authorList>
    </citation>
    <scope>NUCLEOTIDE SEQUENCE [LARGE SCALE GENOMIC DNA]</scope>
    <source>
        <strain evidence="9 10">DSM 12251</strain>
    </source>
</reference>
<evidence type="ECO:0000256" key="1">
    <source>
        <dbReference type="ARBA" id="ARBA00009206"/>
    </source>
</evidence>
<dbReference type="InterPro" id="IPR037136">
    <property type="entry name" value="RNA3'_phos_cyclase_dom_sf"/>
</dbReference>
<dbReference type="Proteomes" id="UP000534294">
    <property type="component" value="Unassembled WGS sequence"/>
</dbReference>
<dbReference type="Gene3D" id="3.65.10.20">
    <property type="entry name" value="RNA 3'-terminal phosphate cyclase domain"/>
    <property type="match status" value="1"/>
</dbReference>
<dbReference type="PANTHER" id="PTHR11096">
    <property type="entry name" value="RNA 3' TERMINAL PHOSPHATE CYCLASE"/>
    <property type="match status" value="1"/>
</dbReference>
<comment type="catalytic activity">
    <reaction evidence="4 5">
        <text>a 3'-end 3'-phospho-ribonucleotide-RNA + ATP = a 3'-end 2',3'-cyclophospho-ribonucleotide-RNA + AMP + diphosphate</text>
        <dbReference type="Rhea" id="RHEA:23976"/>
        <dbReference type="Rhea" id="RHEA-COMP:10463"/>
        <dbReference type="Rhea" id="RHEA-COMP:10464"/>
        <dbReference type="ChEBI" id="CHEBI:30616"/>
        <dbReference type="ChEBI" id="CHEBI:33019"/>
        <dbReference type="ChEBI" id="CHEBI:83062"/>
        <dbReference type="ChEBI" id="CHEBI:83064"/>
        <dbReference type="ChEBI" id="CHEBI:456215"/>
        <dbReference type="EC" id="6.5.1.4"/>
    </reaction>
</comment>
<evidence type="ECO:0000256" key="2">
    <source>
        <dbReference type="ARBA" id="ARBA00022598"/>
    </source>
</evidence>
<dbReference type="Pfam" id="PF05189">
    <property type="entry name" value="RTC_insert"/>
    <property type="match status" value="1"/>
</dbReference>
<evidence type="ECO:0000259" key="7">
    <source>
        <dbReference type="Pfam" id="PF01137"/>
    </source>
</evidence>